<keyword evidence="2" id="KW-0732">Signal</keyword>
<evidence type="ECO:0000313" key="4">
    <source>
        <dbReference type="Proteomes" id="UP001346149"/>
    </source>
</evidence>
<proteinExistence type="predicted"/>
<gene>
    <name evidence="3" type="ORF">SAY86_031007</name>
</gene>
<evidence type="ECO:0000256" key="2">
    <source>
        <dbReference type="SAM" id="SignalP"/>
    </source>
</evidence>
<feature type="region of interest" description="Disordered" evidence="1">
    <location>
        <begin position="67"/>
        <end position="105"/>
    </location>
</feature>
<accession>A0AAN7MP95</accession>
<keyword evidence="4" id="KW-1185">Reference proteome</keyword>
<organism evidence="3 4">
    <name type="scientific">Trapa natans</name>
    <name type="common">Water chestnut</name>
    <dbReference type="NCBI Taxonomy" id="22666"/>
    <lineage>
        <taxon>Eukaryota</taxon>
        <taxon>Viridiplantae</taxon>
        <taxon>Streptophyta</taxon>
        <taxon>Embryophyta</taxon>
        <taxon>Tracheophyta</taxon>
        <taxon>Spermatophyta</taxon>
        <taxon>Magnoliopsida</taxon>
        <taxon>eudicotyledons</taxon>
        <taxon>Gunneridae</taxon>
        <taxon>Pentapetalae</taxon>
        <taxon>rosids</taxon>
        <taxon>malvids</taxon>
        <taxon>Myrtales</taxon>
        <taxon>Lythraceae</taxon>
        <taxon>Trapa</taxon>
    </lineage>
</organism>
<name>A0AAN7MP95_TRANT</name>
<feature type="chain" id="PRO_5042849486" evidence="2">
    <location>
        <begin position="30"/>
        <end position="196"/>
    </location>
</feature>
<evidence type="ECO:0000313" key="3">
    <source>
        <dbReference type="EMBL" id="KAK4798681.1"/>
    </source>
</evidence>
<feature type="compositionally biased region" description="Acidic residues" evidence="1">
    <location>
        <begin position="69"/>
        <end position="79"/>
    </location>
</feature>
<dbReference type="EMBL" id="JAXQNO010000005">
    <property type="protein sequence ID" value="KAK4798681.1"/>
    <property type="molecule type" value="Genomic_DNA"/>
</dbReference>
<dbReference type="Proteomes" id="UP001346149">
    <property type="component" value="Unassembled WGS sequence"/>
</dbReference>
<protein>
    <submittedName>
        <fullName evidence="3">Uncharacterized protein</fullName>
    </submittedName>
</protein>
<reference evidence="3 4" key="1">
    <citation type="journal article" date="2023" name="Hortic Res">
        <title>Pangenome of water caltrop reveals structural variations and asymmetric subgenome divergence after allopolyploidization.</title>
        <authorList>
            <person name="Zhang X."/>
            <person name="Chen Y."/>
            <person name="Wang L."/>
            <person name="Yuan Y."/>
            <person name="Fang M."/>
            <person name="Shi L."/>
            <person name="Lu R."/>
            <person name="Comes H.P."/>
            <person name="Ma Y."/>
            <person name="Chen Y."/>
            <person name="Huang G."/>
            <person name="Zhou Y."/>
            <person name="Zheng Z."/>
            <person name="Qiu Y."/>
        </authorList>
    </citation>
    <scope>NUCLEOTIDE SEQUENCE [LARGE SCALE GENOMIC DNA]</scope>
    <source>
        <strain evidence="3">F231</strain>
    </source>
</reference>
<evidence type="ECO:0000256" key="1">
    <source>
        <dbReference type="SAM" id="MobiDB-lite"/>
    </source>
</evidence>
<sequence>MKHRGECLCLVHLVFFLLIFCFSASSALANPRWSKGLDLGCIDECDNMDIREYLLCQRDCELQSGEYHAEEEEEEEEEPPQYGRTRMDPRWQQPQRGGETIPERTAEDEYERCLRRCEPAGAGGREDRRRRWRPQQCEDLCEELRRARERKRDWEREREVLFFSVKERLDRCLSRCEKQPGGQQKQLCRFRCRQHQ</sequence>
<comment type="caution">
    <text evidence="3">The sequence shown here is derived from an EMBL/GenBank/DDBJ whole genome shotgun (WGS) entry which is preliminary data.</text>
</comment>
<dbReference type="AlphaFoldDB" id="A0AAN7MP95"/>
<feature type="signal peptide" evidence="2">
    <location>
        <begin position="1"/>
        <end position="29"/>
    </location>
</feature>